<dbReference type="OrthoDB" id="8317736at2"/>
<feature type="signal peptide" evidence="1">
    <location>
        <begin position="1"/>
        <end position="26"/>
    </location>
</feature>
<organism evidence="2 3">
    <name type="scientific">Kineococcus rhizosphaerae</name>
    <dbReference type="NCBI Taxonomy" id="559628"/>
    <lineage>
        <taxon>Bacteria</taxon>
        <taxon>Bacillati</taxon>
        <taxon>Actinomycetota</taxon>
        <taxon>Actinomycetes</taxon>
        <taxon>Kineosporiales</taxon>
        <taxon>Kineosporiaceae</taxon>
        <taxon>Kineococcus</taxon>
    </lineage>
</organism>
<dbReference type="AlphaFoldDB" id="A0A2T0QRD5"/>
<keyword evidence="1" id="KW-0732">Signal</keyword>
<name>A0A2T0QRD5_9ACTN</name>
<accession>A0A2T0QRD5</accession>
<gene>
    <name evidence="2" type="ORF">CLV37_1283</name>
</gene>
<protein>
    <submittedName>
        <fullName evidence="2">Carbohydrate ABC transporter substrate-binding protein (CUT1 family)</fullName>
    </submittedName>
</protein>
<dbReference type="PANTHER" id="PTHR43649">
    <property type="entry name" value="ARABINOSE-BINDING PROTEIN-RELATED"/>
    <property type="match status" value="1"/>
</dbReference>
<proteinExistence type="predicted"/>
<dbReference type="Gene3D" id="3.40.190.10">
    <property type="entry name" value="Periplasmic binding protein-like II"/>
    <property type="match status" value="2"/>
</dbReference>
<dbReference type="PANTHER" id="PTHR43649:SF14">
    <property type="entry name" value="BLR3389 PROTEIN"/>
    <property type="match status" value="1"/>
</dbReference>
<evidence type="ECO:0000256" key="1">
    <source>
        <dbReference type="SAM" id="SignalP"/>
    </source>
</evidence>
<comment type="caution">
    <text evidence="2">The sequence shown here is derived from an EMBL/GenBank/DDBJ whole genome shotgun (WGS) entry which is preliminary data.</text>
</comment>
<dbReference type="InterPro" id="IPR050490">
    <property type="entry name" value="Bact_solute-bd_prot1"/>
</dbReference>
<evidence type="ECO:0000313" key="2">
    <source>
        <dbReference type="EMBL" id="PRY07342.1"/>
    </source>
</evidence>
<keyword evidence="3" id="KW-1185">Reference proteome</keyword>
<dbReference type="Proteomes" id="UP000238083">
    <property type="component" value="Unassembled WGS sequence"/>
</dbReference>
<dbReference type="EMBL" id="PVZF01000028">
    <property type="protein sequence ID" value="PRY07342.1"/>
    <property type="molecule type" value="Genomic_DNA"/>
</dbReference>
<dbReference type="SUPFAM" id="SSF53850">
    <property type="entry name" value="Periplasmic binding protein-like II"/>
    <property type="match status" value="1"/>
</dbReference>
<sequence>MVPTRASRRSFIALATATPLVATVLASCGDSGPGGSSGSDGATDWILTDTPKQGIRQEAVDDWNKAHSDQKITTSAFQNDAYKAKIKTAIGAGQAPTIIFGWGGGTLRNYAESKLVDDLTPWLTENSAVKDRLFDAAFAAGTVDDKIYGLPTETVQPLVFFYNKKLFKQISAEPPTTWDELMALVPKFNAAGIAPISLGGQSRWTNMMWLEMLFDRIGGPELFESIYNGTPNWTDPAAIDALTKVQDLVKADGFIKGFASITADSNADQALLYTDKAAMMLHGTWTYGGMKTDGGDFVSSGNLGYMNFPAVAGGKGDPTNTFGNPAQYVSISSKATQAAKDVALAFFKDGLLQDKEAEAYITEAGEVPIVKGIDSKFAGMDDEEWLKFTYDLATNAPSFAQSWDQALSPTEAETLLDNIEKLFGLAITPQEFASNMNAAIGS</sequence>
<dbReference type="Pfam" id="PF01547">
    <property type="entry name" value="SBP_bac_1"/>
    <property type="match status" value="1"/>
</dbReference>
<dbReference type="InterPro" id="IPR006059">
    <property type="entry name" value="SBP"/>
</dbReference>
<reference evidence="2 3" key="1">
    <citation type="submission" date="2018-03" db="EMBL/GenBank/DDBJ databases">
        <title>Genomic Encyclopedia of Archaeal and Bacterial Type Strains, Phase II (KMG-II): from individual species to whole genera.</title>
        <authorList>
            <person name="Goeker M."/>
        </authorList>
    </citation>
    <scope>NUCLEOTIDE SEQUENCE [LARGE SCALE GENOMIC DNA]</scope>
    <source>
        <strain evidence="2 3">DSM 19711</strain>
    </source>
</reference>
<feature type="chain" id="PRO_5039729713" evidence="1">
    <location>
        <begin position="27"/>
        <end position="442"/>
    </location>
</feature>
<dbReference type="PROSITE" id="PS51257">
    <property type="entry name" value="PROKAR_LIPOPROTEIN"/>
    <property type="match status" value="1"/>
</dbReference>
<evidence type="ECO:0000313" key="3">
    <source>
        <dbReference type="Proteomes" id="UP000238083"/>
    </source>
</evidence>
<dbReference type="RefSeq" id="WP_106215644.1">
    <property type="nucleotide sequence ID" value="NZ_PVZF01000028.1"/>
</dbReference>